<dbReference type="AlphaFoldDB" id="A0YFR3"/>
<comment type="caution">
    <text evidence="2">The sequence shown here is derived from an EMBL/GenBank/DDBJ whole genome shotgun (WGS) entry which is preliminary data.</text>
</comment>
<evidence type="ECO:0000313" key="2">
    <source>
        <dbReference type="EMBL" id="EAW30477.1"/>
    </source>
</evidence>
<feature type="signal peptide" evidence="1">
    <location>
        <begin position="1"/>
        <end position="22"/>
    </location>
</feature>
<feature type="chain" id="PRO_5002630942" evidence="1">
    <location>
        <begin position="23"/>
        <end position="176"/>
    </location>
</feature>
<proteinExistence type="predicted"/>
<keyword evidence="1" id="KW-0732">Signal</keyword>
<protein>
    <submittedName>
        <fullName evidence="2">Uncharacterized protein</fullName>
    </submittedName>
</protein>
<dbReference type="Proteomes" id="UP000004931">
    <property type="component" value="Unassembled WGS sequence"/>
</dbReference>
<dbReference type="EMBL" id="AAVT01000008">
    <property type="protein sequence ID" value="EAW30477.1"/>
    <property type="molecule type" value="Genomic_DNA"/>
</dbReference>
<name>A0YFR3_9GAMM</name>
<evidence type="ECO:0000256" key="1">
    <source>
        <dbReference type="SAM" id="SignalP"/>
    </source>
</evidence>
<gene>
    <name evidence="2" type="ORF">GP2143_09735</name>
</gene>
<reference evidence="2 3" key="1">
    <citation type="journal article" date="2010" name="J. Bacteriol.">
        <title>Genome sequence of the oligotrophic marine Gammaproteobacterium HTCC2143, isolated from the Oregon Coast.</title>
        <authorList>
            <person name="Oh H.M."/>
            <person name="Kang I."/>
            <person name="Ferriera S."/>
            <person name="Giovannoni S.J."/>
            <person name="Cho J.C."/>
        </authorList>
    </citation>
    <scope>NUCLEOTIDE SEQUENCE [LARGE SCALE GENOMIC DNA]</scope>
    <source>
        <strain evidence="2 3">HTCC2143</strain>
    </source>
</reference>
<accession>A0YFR3</accession>
<keyword evidence="3" id="KW-1185">Reference proteome</keyword>
<evidence type="ECO:0000313" key="3">
    <source>
        <dbReference type="Proteomes" id="UP000004931"/>
    </source>
</evidence>
<sequence length="176" mass="19086">MSLFIGPIPKAIALLLVLTAIAACSDQSAPENTQTMERVGAHELQQHEREALELLCQGSFFMNTEVEFETTTSVDKEGRSTLRQITQMSAMQIRLSEAEKLSAMMPSKADVSLERILSAADIVNSVAITEISRARALSFSVSEGDSKVTSDFRLSIGDDGIRLLSCSQTIIKTTTG</sequence>
<organism evidence="2 3">
    <name type="scientific">marine gamma proteobacterium HTCC2143</name>
    <dbReference type="NCBI Taxonomy" id="247633"/>
    <lineage>
        <taxon>Bacteria</taxon>
        <taxon>Pseudomonadati</taxon>
        <taxon>Pseudomonadota</taxon>
        <taxon>Gammaproteobacteria</taxon>
        <taxon>Cellvibrionales</taxon>
        <taxon>Spongiibacteraceae</taxon>
        <taxon>BD1-7 clade</taxon>
    </lineage>
</organism>